<evidence type="ECO:0000313" key="1">
    <source>
        <dbReference type="EMBL" id="EJF80776.1"/>
    </source>
</evidence>
<dbReference type="PATRIC" id="fig|1094563.3.peg.528"/>
<keyword evidence="2" id="KW-1185">Reference proteome</keyword>
<sequence length="41" mass="5129">MDKKRTINKKILELWNKLTEEEKRQFILFYLDKMKKGDQEV</sequence>
<gene>
    <name evidence="1" type="ORF">MCQ_00486</name>
</gene>
<protein>
    <submittedName>
        <fullName evidence="1">Uncharacterized protein</fullName>
    </submittedName>
</protein>
<comment type="caution">
    <text evidence="1">The sequence shown here is derived from an EMBL/GenBank/DDBJ whole genome shotgun (WGS) entry which is preliminary data.</text>
</comment>
<dbReference type="AlphaFoldDB" id="J0Q6G3"/>
<name>J0Q6G3_9HYPH</name>
<dbReference type="HOGENOM" id="CLU_218994_0_0_5"/>
<organism evidence="1 2">
    <name type="scientific">Candidatus Bartonella washoeensis Sb944nv</name>
    <dbReference type="NCBI Taxonomy" id="1094563"/>
    <lineage>
        <taxon>Bacteria</taxon>
        <taxon>Pseudomonadati</taxon>
        <taxon>Pseudomonadota</taxon>
        <taxon>Alphaproteobacteria</taxon>
        <taxon>Hyphomicrobiales</taxon>
        <taxon>Bartonellaceae</taxon>
        <taxon>Bartonella</taxon>
    </lineage>
</organism>
<evidence type="ECO:0000313" key="2">
    <source>
        <dbReference type="Proteomes" id="UP000008947"/>
    </source>
</evidence>
<proteinExistence type="predicted"/>
<accession>J0Q6G3</accession>
<reference evidence="1 2" key="1">
    <citation type="submission" date="2012-03" db="EMBL/GenBank/DDBJ databases">
        <title>The Genome Sequence of Bartonella washoensis Sb944nv.</title>
        <authorList>
            <consortium name="The Broad Institute Genome Sequencing Platform"/>
            <consortium name="The Broad Institute Genome Sequencing Center for Infectious Disease"/>
            <person name="Feldgarden M."/>
            <person name="Kirby J."/>
            <person name="Kosoy M."/>
            <person name="Birtles R."/>
            <person name="Probert W.S."/>
            <person name="Chiaraviglio L."/>
            <person name="Young S.K."/>
            <person name="Zeng Q."/>
            <person name="Gargeya S."/>
            <person name="Fitzgerald M."/>
            <person name="Haas B."/>
            <person name="Abouelleil A."/>
            <person name="Alvarado L."/>
            <person name="Arachchi H.M."/>
            <person name="Berlin A."/>
            <person name="Chapman S.B."/>
            <person name="Gearin G."/>
            <person name="Goldberg J."/>
            <person name="Griggs A."/>
            <person name="Gujja S."/>
            <person name="Hansen M."/>
            <person name="Heiman D."/>
            <person name="Howarth C."/>
            <person name="Larimer J."/>
            <person name="Lui A."/>
            <person name="MacDonald P.J.P."/>
            <person name="McCowen C."/>
            <person name="Montmayeur A."/>
            <person name="Murphy C."/>
            <person name="Neiman D."/>
            <person name="Pearson M."/>
            <person name="Priest M."/>
            <person name="Roberts A."/>
            <person name="Saif S."/>
            <person name="Shea T."/>
            <person name="Sisk P."/>
            <person name="Stolte C."/>
            <person name="Sykes S."/>
            <person name="Wortman J."/>
            <person name="Nusbaum C."/>
            <person name="Birren B."/>
        </authorList>
    </citation>
    <scope>NUCLEOTIDE SEQUENCE [LARGE SCALE GENOMIC DNA]</scope>
    <source>
        <strain evidence="1 2">Sb944nv</strain>
    </source>
</reference>
<dbReference type="Proteomes" id="UP000008947">
    <property type="component" value="Unassembled WGS sequence"/>
</dbReference>
<dbReference type="EMBL" id="AILU01000006">
    <property type="protein sequence ID" value="EJF80776.1"/>
    <property type="molecule type" value="Genomic_DNA"/>
</dbReference>